<dbReference type="CDD" id="cd00761">
    <property type="entry name" value="Glyco_tranf_GTA_type"/>
    <property type="match status" value="1"/>
</dbReference>
<feature type="transmembrane region" description="Helical" evidence="1">
    <location>
        <begin position="297"/>
        <end position="317"/>
    </location>
</feature>
<protein>
    <submittedName>
        <fullName evidence="4">Glycosyltransferase</fullName>
    </submittedName>
</protein>
<keyword evidence="1" id="KW-0812">Transmembrane</keyword>
<dbReference type="Pfam" id="PF13632">
    <property type="entry name" value="Glyco_trans_2_3"/>
    <property type="match status" value="1"/>
</dbReference>
<dbReference type="Gene3D" id="3.90.550.10">
    <property type="entry name" value="Spore Coat Polysaccharide Biosynthesis Protein SpsA, Chain A"/>
    <property type="match status" value="1"/>
</dbReference>
<feature type="transmembrane region" description="Helical" evidence="1">
    <location>
        <begin position="266"/>
        <end position="285"/>
    </location>
</feature>
<keyword evidence="1" id="KW-1133">Transmembrane helix</keyword>
<keyword evidence="5" id="KW-1185">Reference proteome</keyword>
<dbReference type="RefSeq" id="WP_157305923.1">
    <property type="nucleotide sequence ID" value="NZ_WRXN01000003.1"/>
</dbReference>
<dbReference type="Proteomes" id="UP000461730">
    <property type="component" value="Unassembled WGS sequence"/>
</dbReference>
<keyword evidence="1" id="KW-0472">Membrane</keyword>
<feature type="domain" description="Glycosyltransferase 2-like" evidence="3">
    <location>
        <begin position="143"/>
        <end position="278"/>
    </location>
</feature>
<evidence type="ECO:0000313" key="5">
    <source>
        <dbReference type="Proteomes" id="UP000461730"/>
    </source>
</evidence>
<evidence type="ECO:0000313" key="4">
    <source>
        <dbReference type="EMBL" id="MVT08502.1"/>
    </source>
</evidence>
<dbReference type="EMBL" id="WRXN01000003">
    <property type="protein sequence ID" value="MVT08502.1"/>
    <property type="molecule type" value="Genomic_DNA"/>
</dbReference>
<feature type="domain" description="Glycosyltransferase 2-like" evidence="2">
    <location>
        <begin position="6"/>
        <end position="131"/>
    </location>
</feature>
<organism evidence="4 5">
    <name type="scientific">Chitinophaga tropicalis</name>
    <dbReference type="NCBI Taxonomy" id="2683588"/>
    <lineage>
        <taxon>Bacteria</taxon>
        <taxon>Pseudomonadati</taxon>
        <taxon>Bacteroidota</taxon>
        <taxon>Chitinophagia</taxon>
        <taxon>Chitinophagales</taxon>
        <taxon>Chitinophagaceae</taxon>
        <taxon>Chitinophaga</taxon>
    </lineage>
</organism>
<dbReference type="GO" id="GO:0016740">
    <property type="term" value="F:transferase activity"/>
    <property type="evidence" value="ECO:0007669"/>
    <property type="project" value="UniProtKB-KW"/>
</dbReference>
<dbReference type="PANTHER" id="PTHR43685">
    <property type="entry name" value="GLYCOSYLTRANSFERASE"/>
    <property type="match status" value="1"/>
</dbReference>
<comment type="caution">
    <text evidence="4">The sequence shown here is derived from an EMBL/GenBank/DDBJ whole genome shotgun (WGS) entry which is preliminary data.</text>
</comment>
<keyword evidence="4" id="KW-0808">Transferase</keyword>
<evidence type="ECO:0000256" key="1">
    <source>
        <dbReference type="SAM" id="Phobius"/>
    </source>
</evidence>
<dbReference type="SUPFAM" id="SSF53448">
    <property type="entry name" value="Nucleotide-diphospho-sugar transferases"/>
    <property type="match status" value="1"/>
</dbReference>
<dbReference type="PANTHER" id="PTHR43685:SF3">
    <property type="entry name" value="SLR2126 PROTEIN"/>
    <property type="match status" value="1"/>
</dbReference>
<dbReference type="InterPro" id="IPR029044">
    <property type="entry name" value="Nucleotide-diphossugar_trans"/>
</dbReference>
<reference evidence="4 5" key="1">
    <citation type="submission" date="2019-12" db="EMBL/GenBank/DDBJ databases">
        <title>Chitinophaga sp. strain ysch24 (GDMCC 1.1355), whole genome shotgun sequence.</title>
        <authorList>
            <person name="Zhang X."/>
        </authorList>
    </citation>
    <scope>NUCLEOTIDE SEQUENCE [LARGE SCALE GENOMIC DNA]</scope>
    <source>
        <strain evidence="5">ysch24</strain>
    </source>
</reference>
<name>A0A7K1U2A1_9BACT</name>
<gene>
    <name evidence="4" type="ORF">GO493_09550</name>
</gene>
<dbReference type="AlphaFoldDB" id="A0A7K1U2A1"/>
<evidence type="ECO:0000259" key="3">
    <source>
        <dbReference type="Pfam" id="PF13632"/>
    </source>
</evidence>
<dbReference type="InterPro" id="IPR050834">
    <property type="entry name" value="Glycosyltransf_2"/>
</dbReference>
<dbReference type="Pfam" id="PF00535">
    <property type="entry name" value="Glycos_transf_2"/>
    <property type="match status" value="1"/>
</dbReference>
<feature type="transmembrane region" description="Helical" evidence="1">
    <location>
        <begin position="241"/>
        <end position="260"/>
    </location>
</feature>
<accession>A0A7K1U2A1</accession>
<evidence type="ECO:0000259" key="2">
    <source>
        <dbReference type="Pfam" id="PF00535"/>
    </source>
</evidence>
<dbReference type="InterPro" id="IPR001173">
    <property type="entry name" value="Glyco_trans_2-like"/>
</dbReference>
<proteinExistence type="predicted"/>
<sequence>MKKKISVVIPTYRRPELLPGCLYALEEQLFDKTDFEVIIVSDGPDQFTRQVACSWKYAGLINVRYICLAEKKGPAAARNAGWRAAEAELIAFTDDDCLPSPQWLQAIWNAWQEEPYIAYTGRVTVPLAGKRPTDYEWNTAQLEKAEFITANCACTKKALEIVNGFDEAFETAWREDSDLEFRLIQAGVPIHHLPQAEVIHPARRARWGVSIKEQRKNIFNALLYKKFPKLYRTRIQQRPAWNYYVMIICFITGIGCLAAQQPVAASVLLGIWLMLTLLFAWKRLMHTARTASHISEMIITSAAIPFAATYWSLYGAWRYKVLYL</sequence>